<dbReference type="OrthoDB" id="6380398at2759"/>
<dbReference type="InterPro" id="IPR043504">
    <property type="entry name" value="Peptidase_S1_PA_chymotrypsin"/>
</dbReference>
<dbReference type="Pfam" id="PF00089">
    <property type="entry name" value="Trypsin"/>
    <property type="match status" value="1"/>
</dbReference>
<name>A0A6I9WUD7_9HYME</name>
<keyword evidence="4" id="KW-1185">Reference proteome</keyword>
<proteinExistence type="predicted"/>
<gene>
    <name evidence="5" type="primary">LOC105431122</name>
</gene>
<feature type="domain" description="Peptidase S1" evidence="3">
    <location>
        <begin position="145"/>
        <end position="209"/>
    </location>
</feature>
<dbReference type="GeneID" id="105431122"/>
<protein>
    <submittedName>
        <fullName evidence="5">Venom serine protease 34-like</fullName>
    </submittedName>
</protein>
<dbReference type="InterPro" id="IPR001254">
    <property type="entry name" value="Trypsin_dom"/>
</dbReference>
<dbReference type="RefSeq" id="XP_011643414.1">
    <property type="nucleotide sequence ID" value="XM_011645112.1"/>
</dbReference>
<dbReference type="GO" id="GO:0006508">
    <property type="term" value="P:proteolysis"/>
    <property type="evidence" value="ECO:0007669"/>
    <property type="project" value="InterPro"/>
</dbReference>
<dbReference type="PANTHER" id="PTHR24252:SF7">
    <property type="entry name" value="HYALIN"/>
    <property type="match status" value="1"/>
</dbReference>
<feature type="chain" id="PRO_5026811317" evidence="2">
    <location>
        <begin position="23"/>
        <end position="212"/>
    </location>
</feature>
<evidence type="ECO:0000259" key="3">
    <source>
        <dbReference type="Pfam" id="PF00089"/>
    </source>
</evidence>
<dbReference type="Proteomes" id="UP000504615">
    <property type="component" value="Unplaced"/>
</dbReference>
<dbReference type="SUPFAM" id="SSF50494">
    <property type="entry name" value="Trypsin-like serine proteases"/>
    <property type="match status" value="1"/>
</dbReference>
<accession>A0A6I9WUD7</accession>
<dbReference type="Gene3D" id="2.40.10.10">
    <property type="entry name" value="Trypsin-like serine proteases"/>
    <property type="match status" value="1"/>
</dbReference>
<dbReference type="AlphaFoldDB" id="A0A6I9WUD7"/>
<dbReference type="PANTHER" id="PTHR24252">
    <property type="entry name" value="ACROSIN-RELATED"/>
    <property type="match status" value="1"/>
</dbReference>
<evidence type="ECO:0000256" key="2">
    <source>
        <dbReference type="SAM" id="SignalP"/>
    </source>
</evidence>
<organism evidence="4 5">
    <name type="scientific">Pogonomyrmex barbatus</name>
    <name type="common">red harvester ant</name>
    <dbReference type="NCBI Taxonomy" id="144034"/>
    <lineage>
        <taxon>Eukaryota</taxon>
        <taxon>Metazoa</taxon>
        <taxon>Ecdysozoa</taxon>
        <taxon>Arthropoda</taxon>
        <taxon>Hexapoda</taxon>
        <taxon>Insecta</taxon>
        <taxon>Pterygota</taxon>
        <taxon>Neoptera</taxon>
        <taxon>Endopterygota</taxon>
        <taxon>Hymenoptera</taxon>
        <taxon>Apocrita</taxon>
        <taxon>Aculeata</taxon>
        <taxon>Formicoidea</taxon>
        <taxon>Formicidae</taxon>
        <taxon>Myrmicinae</taxon>
        <taxon>Pogonomyrmex</taxon>
    </lineage>
</organism>
<dbReference type="GO" id="GO:0004252">
    <property type="term" value="F:serine-type endopeptidase activity"/>
    <property type="evidence" value="ECO:0007669"/>
    <property type="project" value="InterPro"/>
</dbReference>
<evidence type="ECO:0000313" key="4">
    <source>
        <dbReference type="Proteomes" id="UP000504615"/>
    </source>
</evidence>
<feature type="signal peptide" evidence="2">
    <location>
        <begin position="1"/>
        <end position="22"/>
    </location>
</feature>
<dbReference type="KEGG" id="pbar:105431122"/>
<keyword evidence="1" id="KW-1015">Disulfide bond</keyword>
<evidence type="ECO:0000313" key="5">
    <source>
        <dbReference type="RefSeq" id="XP_011643414.1"/>
    </source>
</evidence>
<dbReference type="InterPro" id="IPR009003">
    <property type="entry name" value="Peptidase_S1_PA"/>
</dbReference>
<sequence>MELKIVLFGLLLSLLSLNGVQSDCNYFRNLDAGQTYYVYNKEFPEWYEGINQCVWQMTSFNIVKLNCSIEIEPMTPNCFQDNFSIQFDRGNTIRYCGYKTFTLIGMNPTIRLNSFSNYSKGRFLCQIYASNNDNCQCGWKKVTRIVGGSETEVNEYPMMAGLVDYMKRDIVCGCTIISKQYITTAAHCLEQIQNINNFGIVVGEHDLKTGKY</sequence>
<evidence type="ECO:0000256" key="1">
    <source>
        <dbReference type="ARBA" id="ARBA00023157"/>
    </source>
</evidence>
<reference evidence="5" key="1">
    <citation type="submission" date="2025-08" db="UniProtKB">
        <authorList>
            <consortium name="RefSeq"/>
        </authorList>
    </citation>
    <scope>IDENTIFICATION</scope>
</reference>
<keyword evidence="2" id="KW-0732">Signal</keyword>